<gene>
    <name evidence="11" type="ORF">SAMN05216446_1555</name>
    <name evidence="10" type="ORF">SAMN05216447_102251</name>
</gene>
<keyword evidence="2" id="KW-0813">Transport</keyword>
<dbReference type="EMBL" id="FNWT01000002">
    <property type="protein sequence ID" value="SEH44730.1"/>
    <property type="molecule type" value="Genomic_DNA"/>
</dbReference>
<feature type="transmembrane region" description="Helical" evidence="9">
    <location>
        <begin position="211"/>
        <end position="241"/>
    </location>
</feature>
<dbReference type="Proteomes" id="UP000199135">
    <property type="component" value="Unassembled WGS sequence"/>
</dbReference>
<name>A0A1H9QUD2_9ACTN</name>
<evidence type="ECO:0000256" key="3">
    <source>
        <dbReference type="ARBA" id="ARBA00022475"/>
    </source>
</evidence>
<dbReference type="RefSeq" id="WP_078687127.1">
    <property type="nucleotide sequence ID" value="NZ_FNWT01000002.1"/>
</dbReference>
<keyword evidence="4" id="KW-0762">Sugar transport</keyword>
<evidence type="ECO:0000313" key="13">
    <source>
        <dbReference type="Proteomes" id="UP000199135"/>
    </source>
</evidence>
<evidence type="ECO:0000313" key="10">
    <source>
        <dbReference type="EMBL" id="SEH44730.1"/>
    </source>
</evidence>
<feature type="transmembrane region" description="Helical" evidence="9">
    <location>
        <begin position="184"/>
        <end position="204"/>
    </location>
</feature>
<evidence type="ECO:0000313" key="11">
    <source>
        <dbReference type="EMBL" id="SER64082.1"/>
    </source>
</evidence>
<feature type="transmembrane region" description="Helical" evidence="9">
    <location>
        <begin position="7"/>
        <end position="31"/>
    </location>
</feature>
<evidence type="ECO:0000313" key="12">
    <source>
        <dbReference type="Proteomes" id="UP000199128"/>
    </source>
</evidence>
<dbReference type="AlphaFoldDB" id="A0A1H9QUD2"/>
<feature type="transmembrane region" description="Helical" evidence="9">
    <location>
        <begin position="37"/>
        <end position="64"/>
    </location>
</feature>
<dbReference type="InterPro" id="IPR004700">
    <property type="entry name" value="PTS_IIC_man"/>
</dbReference>
<comment type="subcellular location">
    <subcellularLocation>
        <location evidence="1">Cell membrane</location>
        <topology evidence="1">Multi-pass membrane protein</topology>
    </subcellularLocation>
</comment>
<keyword evidence="13" id="KW-1185">Reference proteome</keyword>
<evidence type="ECO:0000256" key="6">
    <source>
        <dbReference type="ARBA" id="ARBA00022692"/>
    </source>
</evidence>
<evidence type="ECO:0000256" key="1">
    <source>
        <dbReference type="ARBA" id="ARBA00004651"/>
    </source>
</evidence>
<feature type="transmembrane region" description="Helical" evidence="9">
    <location>
        <begin position="76"/>
        <end position="94"/>
    </location>
</feature>
<accession>A0A1H9QUD2</accession>
<reference evidence="12 13" key="2">
    <citation type="submission" date="2016-10" db="EMBL/GenBank/DDBJ databases">
        <authorList>
            <person name="Varghese N."/>
            <person name="Submissions S."/>
        </authorList>
    </citation>
    <scope>NUCLEOTIDE SEQUENCE [LARGE SCALE GENOMIC DNA]</scope>
    <source>
        <strain evidence="12">KHGC19</strain>
        <strain evidence="10 13">WCP15</strain>
    </source>
</reference>
<dbReference type="Pfam" id="PF03609">
    <property type="entry name" value="EII-Sor"/>
    <property type="match status" value="1"/>
</dbReference>
<dbReference type="PANTHER" id="PTHR32502">
    <property type="entry name" value="N-ACETYLGALACTOSAMINE PERMEASE II COMPONENT-RELATED"/>
    <property type="match status" value="1"/>
</dbReference>
<evidence type="ECO:0000256" key="9">
    <source>
        <dbReference type="SAM" id="Phobius"/>
    </source>
</evidence>
<dbReference type="PROSITE" id="PS51106">
    <property type="entry name" value="PTS_EIIC_TYPE_4"/>
    <property type="match status" value="1"/>
</dbReference>
<keyword evidence="5" id="KW-0598">Phosphotransferase system</keyword>
<evidence type="ECO:0000256" key="4">
    <source>
        <dbReference type="ARBA" id="ARBA00022597"/>
    </source>
</evidence>
<organism evidence="11 12">
    <name type="scientific">Parafannyhessea umbonata</name>
    <dbReference type="NCBI Taxonomy" id="604330"/>
    <lineage>
        <taxon>Bacteria</taxon>
        <taxon>Bacillati</taxon>
        <taxon>Actinomycetota</taxon>
        <taxon>Coriobacteriia</taxon>
        <taxon>Coriobacteriales</taxon>
        <taxon>Atopobiaceae</taxon>
        <taxon>Parafannyhessea</taxon>
    </lineage>
</organism>
<sequence length="257" mass="27267">MTFLQAFLLALFGWMGSIYSPVLIGGLAGWYTIGRPLVSGLIIGLILGDVQTGIIMGAAIQMLYIGLVTPGGTMPADVNFAAWIGIPLAMVAGAGKEYALALAVPLSTLGVLAVYGLCAINLFFVHKQDALVEAGKLDAAAMVPVWGQITNFVLRFVPILLINYFGADLITTLVNAMPTQVTDILQIFANMLPLVGFMLLMRMICKKDIELILFCAGFALTAVLNLSMVPIVVFALVVAYLDYRGSGSAAETQKAGE</sequence>
<dbReference type="GO" id="GO:0005886">
    <property type="term" value="C:plasma membrane"/>
    <property type="evidence" value="ECO:0007669"/>
    <property type="project" value="UniProtKB-SubCell"/>
</dbReference>
<keyword evidence="3" id="KW-1003">Cell membrane</keyword>
<dbReference type="EMBL" id="FOGP01000006">
    <property type="protein sequence ID" value="SER64082.1"/>
    <property type="molecule type" value="Genomic_DNA"/>
</dbReference>
<dbReference type="GO" id="GO:0009401">
    <property type="term" value="P:phosphoenolpyruvate-dependent sugar phosphotransferase system"/>
    <property type="evidence" value="ECO:0007669"/>
    <property type="project" value="UniProtKB-KW"/>
</dbReference>
<evidence type="ECO:0000256" key="5">
    <source>
        <dbReference type="ARBA" id="ARBA00022683"/>
    </source>
</evidence>
<reference evidence="11" key="1">
    <citation type="submission" date="2016-10" db="EMBL/GenBank/DDBJ databases">
        <authorList>
            <person name="de Groot N.N."/>
        </authorList>
    </citation>
    <scope>NUCLEOTIDE SEQUENCE [LARGE SCALE GENOMIC DNA]</scope>
    <source>
        <strain evidence="11">KHGC19</strain>
    </source>
</reference>
<evidence type="ECO:0000256" key="2">
    <source>
        <dbReference type="ARBA" id="ARBA00022448"/>
    </source>
</evidence>
<proteinExistence type="predicted"/>
<keyword evidence="8 9" id="KW-0472">Membrane</keyword>
<dbReference type="InterPro" id="IPR050303">
    <property type="entry name" value="GatZ_KbaZ_carbometab"/>
</dbReference>
<protein>
    <submittedName>
        <fullName evidence="11">PTS system, mannose-specific IIC component</fullName>
    </submittedName>
</protein>
<evidence type="ECO:0000256" key="7">
    <source>
        <dbReference type="ARBA" id="ARBA00022989"/>
    </source>
</evidence>
<keyword evidence="6 9" id="KW-0812">Transmembrane</keyword>
<feature type="transmembrane region" description="Helical" evidence="9">
    <location>
        <begin position="145"/>
        <end position="164"/>
    </location>
</feature>
<evidence type="ECO:0000256" key="8">
    <source>
        <dbReference type="ARBA" id="ARBA00023136"/>
    </source>
</evidence>
<keyword evidence="7 9" id="KW-1133">Transmembrane helix</keyword>
<dbReference type="PANTHER" id="PTHR32502:SF8">
    <property type="entry name" value="N-ACETYLGALACTOSAMINE PERMEASE IIC COMPONENT 1"/>
    <property type="match status" value="1"/>
</dbReference>
<dbReference type="Proteomes" id="UP000199128">
    <property type="component" value="Unassembled WGS sequence"/>
</dbReference>
<feature type="transmembrane region" description="Helical" evidence="9">
    <location>
        <begin position="100"/>
        <end position="124"/>
    </location>
</feature>